<comment type="caution">
    <text evidence="9">The sequence shown here is derived from an EMBL/GenBank/DDBJ whole genome shotgun (WGS) entry which is preliminary data.</text>
</comment>
<reference evidence="9" key="1">
    <citation type="submission" date="2020-10" db="EMBL/GenBank/DDBJ databases">
        <authorList>
            <person name="Gilroy R."/>
        </authorList>
    </citation>
    <scope>NUCLEOTIDE SEQUENCE</scope>
    <source>
        <strain evidence="9">CHK165-10780</strain>
    </source>
</reference>
<protein>
    <submittedName>
        <fullName evidence="9">Accessory gene regulator B family protein</fullName>
    </submittedName>
</protein>
<feature type="transmembrane region" description="Helical" evidence="8">
    <location>
        <begin position="164"/>
        <end position="184"/>
    </location>
</feature>
<dbReference type="GO" id="GO:0009372">
    <property type="term" value="P:quorum sensing"/>
    <property type="evidence" value="ECO:0007669"/>
    <property type="project" value="UniProtKB-KW"/>
</dbReference>
<evidence type="ECO:0000256" key="7">
    <source>
        <dbReference type="ARBA" id="ARBA00023136"/>
    </source>
</evidence>
<keyword evidence="4 8" id="KW-0812">Transmembrane</keyword>
<gene>
    <name evidence="9" type="ORF">IAC85_01460</name>
</gene>
<name>A0A9D1CK24_9FIRM</name>
<feature type="transmembrane region" description="Helical" evidence="8">
    <location>
        <begin position="106"/>
        <end position="122"/>
    </location>
</feature>
<dbReference type="GO" id="GO:0006508">
    <property type="term" value="P:proteolysis"/>
    <property type="evidence" value="ECO:0007669"/>
    <property type="project" value="UniProtKB-KW"/>
</dbReference>
<dbReference type="Pfam" id="PF04647">
    <property type="entry name" value="AgrB"/>
    <property type="match status" value="1"/>
</dbReference>
<dbReference type="GO" id="GO:0008233">
    <property type="term" value="F:peptidase activity"/>
    <property type="evidence" value="ECO:0007669"/>
    <property type="project" value="UniProtKB-KW"/>
</dbReference>
<evidence type="ECO:0000256" key="6">
    <source>
        <dbReference type="ARBA" id="ARBA00022989"/>
    </source>
</evidence>
<dbReference type="InterPro" id="IPR006741">
    <property type="entry name" value="AgrB"/>
</dbReference>
<keyword evidence="7 8" id="KW-0472">Membrane</keyword>
<evidence type="ECO:0000256" key="4">
    <source>
        <dbReference type="ARBA" id="ARBA00022692"/>
    </source>
</evidence>
<dbReference type="EMBL" id="DVFU01000030">
    <property type="protein sequence ID" value="HIQ64385.1"/>
    <property type="molecule type" value="Genomic_DNA"/>
</dbReference>
<evidence type="ECO:0000313" key="10">
    <source>
        <dbReference type="Proteomes" id="UP000886725"/>
    </source>
</evidence>
<keyword evidence="2" id="KW-0673">Quorum sensing</keyword>
<feature type="transmembrane region" description="Helical" evidence="8">
    <location>
        <begin position="57"/>
        <end position="75"/>
    </location>
</feature>
<keyword evidence="5" id="KW-0378">Hydrolase</keyword>
<dbReference type="SMART" id="SM00793">
    <property type="entry name" value="AgrB"/>
    <property type="match status" value="1"/>
</dbReference>
<evidence type="ECO:0000256" key="8">
    <source>
        <dbReference type="SAM" id="Phobius"/>
    </source>
</evidence>
<feature type="transmembrane region" description="Helical" evidence="8">
    <location>
        <begin position="33"/>
        <end position="51"/>
    </location>
</feature>
<evidence type="ECO:0000256" key="5">
    <source>
        <dbReference type="ARBA" id="ARBA00022801"/>
    </source>
</evidence>
<evidence type="ECO:0000256" key="3">
    <source>
        <dbReference type="ARBA" id="ARBA00022670"/>
    </source>
</evidence>
<evidence type="ECO:0000256" key="1">
    <source>
        <dbReference type="ARBA" id="ARBA00022475"/>
    </source>
</evidence>
<organism evidence="9 10">
    <name type="scientific">Candidatus Faecenecus gallistercoris</name>
    <dbReference type="NCBI Taxonomy" id="2840793"/>
    <lineage>
        <taxon>Bacteria</taxon>
        <taxon>Bacillati</taxon>
        <taxon>Bacillota</taxon>
        <taxon>Bacillota incertae sedis</taxon>
        <taxon>Candidatus Faecenecus</taxon>
    </lineage>
</organism>
<evidence type="ECO:0000313" key="9">
    <source>
        <dbReference type="EMBL" id="HIQ64385.1"/>
    </source>
</evidence>
<evidence type="ECO:0000256" key="2">
    <source>
        <dbReference type="ARBA" id="ARBA00022654"/>
    </source>
</evidence>
<accession>A0A9D1CK24</accession>
<keyword evidence="6 8" id="KW-1133">Transmembrane helix</keyword>
<keyword evidence="1" id="KW-1003">Cell membrane</keyword>
<proteinExistence type="predicted"/>
<dbReference type="Proteomes" id="UP000886725">
    <property type="component" value="Unassembled WGS sequence"/>
</dbReference>
<sequence length="191" mass="22000">MKEVFLKHSLQLITANREWDEESLEKIRYGLEGIYLTIVKLVILLALAIILNIERLFLINLVFFNILRFFAFGVHARNSTQCLITSTVMFIIFPILSTSIDFPLPVQIIIASICVLLFLLYAPADTHKRPQKNRKKRQTRKAFAVTIAIVYVLLIIMLKDLSQIILCSLMTEAIMILPITYHILGVPYKNH</sequence>
<feature type="transmembrane region" description="Helical" evidence="8">
    <location>
        <begin position="82"/>
        <end position="100"/>
    </location>
</feature>
<keyword evidence="3" id="KW-0645">Protease</keyword>
<reference evidence="9" key="2">
    <citation type="journal article" date="2021" name="PeerJ">
        <title>Extensive microbial diversity within the chicken gut microbiome revealed by metagenomics and culture.</title>
        <authorList>
            <person name="Gilroy R."/>
            <person name="Ravi A."/>
            <person name="Getino M."/>
            <person name="Pursley I."/>
            <person name="Horton D.L."/>
            <person name="Alikhan N.F."/>
            <person name="Baker D."/>
            <person name="Gharbi K."/>
            <person name="Hall N."/>
            <person name="Watson M."/>
            <person name="Adriaenssens E.M."/>
            <person name="Foster-Nyarko E."/>
            <person name="Jarju S."/>
            <person name="Secka A."/>
            <person name="Antonio M."/>
            <person name="Oren A."/>
            <person name="Chaudhuri R.R."/>
            <person name="La Ragione R."/>
            <person name="Hildebrand F."/>
            <person name="Pallen M.J."/>
        </authorList>
    </citation>
    <scope>NUCLEOTIDE SEQUENCE</scope>
    <source>
        <strain evidence="9">CHK165-10780</strain>
    </source>
</reference>
<feature type="transmembrane region" description="Helical" evidence="8">
    <location>
        <begin position="142"/>
        <end position="158"/>
    </location>
</feature>
<dbReference type="GO" id="GO:0016020">
    <property type="term" value="C:membrane"/>
    <property type="evidence" value="ECO:0007669"/>
    <property type="project" value="InterPro"/>
</dbReference>
<dbReference type="AlphaFoldDB" id="A0A9D1CK24"/>